<dbReference type="InterPro" id="IPR011049">
    <property type="entry name" value="Serralysin-like_metalloprot_C"/>
</dbReference>
<gene>
    <name evidence="2" type="ORF">C3Z13_11360</name>
</gene>
<accession>A0ABX4ZQ17</accession>
<organism evidence="2 3">
    <name type="scientific">Avibacterium endocarditidis</name>
    <dbReference type="NCBI Taxonomy" id="380674"/>
    <lineage>
        <taxon>Bacteria</taxon>
        <taxon>Pseudomonadati</taxon>
        <taxon>Pseudomonadota</taxon>
        <taxon>Gammaproteobacteria</taxon>
        <taxon>Pasteurellales</taxon>
        <taxon>Pasteurellaceae</taxon>
        <taxon>Avibacterium</taxon>
    </lineage>
</organism>
<evidence type="ECO:0000313" key="2">
    <source>
        <dbReference type="EMBL" id="POY41577.1"/>
    </source>
</evidence>
<keyword evidence="3" id="KW-1185">Reference proteome</keyword>
<dbReference type="Pfam" id="PF05662">
    <property type="entry name" value="YadA_stalk"/>
    <property type="match status" value="2"/>
</dbReference>
<reference evidence="2 3" key="1">
    <citation type="submission" date="2018-02" db="EMBL/GenBank/DDBJ databases">
        <title>Classification genera of Pasteurellaceae by whole genome sequence comparison.</title>
        <authorList>
            <person name="Christensen H."/>
        </authorList>
    </citation>
    <scope>NUCLEOTIDE SEQUENCE [LARGE SCALE GENOMIC DNA]</scope>
    <source>
        <strain evidence="2 3">20186H4H1</strain>
    </source>
</reference>
<sequence>MAVTKLPIVADGNISPNSKDAVNGSQLYTVQQAAKAAKTEVKAGENITVTPEVGSNDQTIYTVSTAKDVKFDSAKIGNNVSINNDGINAGNTKVTGVKAGDVNADSTDAVNGSQLHETNQNVAKNAANIANNTAAINKGLNFTADDSKTLNRQLGDTVAVNGDEVTLPPQLLHLALKLR</sequence>
<dbReference type="Gene3D" id="1.20.5.170">
    <property type="match status" value="1"/>
</dbReference>
<dbReference type="RefSeq" id="WP_103855980.1">
    <property type="nucleotide sequence ID" value="NZ_PQVI01000157.1"/>
</dbReference>
<feature type="domain" description="Trimeric autotransporter adhesin YadA-like stalk" evidence="1">
    <location>
        <begin position="93"/>
        <end position="137"/>
    </location>
</feature>
<proteinExistence type="predicted"/>
<dbReference type="EMBL" id="PQVI01000157">
    <property type="protein sequence ID" value="POY41577.1"/>
    <property type="molecule type" value="Genomic_DNA"/>
</dbReference>
<protein>
    <recommendedName>
        <fullName evidence="1">Trimeric autotransporter adhesin YadA-like stalk domain-containing protein</fullName>
    </recommendedName>
</protein>
<evidence type="ECO:0000313" key="3">
    <source>
        <dbReference type="Proteomes" id="UP000237229"/>
    </source>
</evidence>
<dbReference type="Gene3D" id="2.150.10.10">
    <property type="entry name" value="Serralysin-like metalloprotease, C-terminal"/>
    <property type="match status" value="1"/>
</dbReference>
<comment type="caution">
    <text evidence="2">The sequence shown here is derived from an EMBL/GenBank/DDBJ whole genome shotgun (WGS) entry which is preliminary data.</text>
</comment>
<feature type="domain" description="Trimeric autotransporter adhesin YadA-like stalk" evidence="1">
    <location>
        <begin position="9"/>
        <end position="42"/>
    </location>
</feature>
<dbReference type="SUPFAM" id="SSF101967">
    <property type="entry name" value="Adhesin YadA, collagen-binding domain"/>
    <property type="match status" value="1"/>
</dbReference>
<evidence type="ECO:0000259" key="1">
    <source>
        <dbReference type="Pfam" id="PF05662"/>
    </source>
</evidence>
<dbReference type="InterPro" id="IPR008635">
    <property type="entry name" value="Coiled_stalk_dom"/>
</dbReference>
<dbReference type="Proteomes" id="UP000237229">
    <property type="component" value="Unassembled WGS sequence"/>
</dbReference>
<name>A0ABX4ZQ17_9PAST</name>